<comment type="similarity">
    <text evidence="5">Belongs to the Rap family.</text>
</comment>
<feature type="repeat" description="TPR" evidence="6">
    <location>
        <begin position="119"/>
        <end position="152"/>
    </location>
</feature>
<sequence length="678" mass="78340">MFSRFLLLLFYTFLLPLAAISQTDSLKNLLKQDIPDNTRIHVYDELLYSLSTSEPSQAIYYGNKGLELARKNKDKISEISLLNNLGISYYGLGDYEKTLDYFLQVLDIEKDLDNPTSLSRAMNNVGIIFDEIGRLDKSTEYYEKSLEIKRELKDTAGISNTMSNLGLLYLKREIPEKAIGYFRQCYNIDKRQNNTVGIYNSLHNIGIYHKDFGNDDSAVYYLEKALLAVPTGEQNYDKVYIIKSLAESYLNIDDLKNSERYFKIAIEAAKSIQALEVLKQAYKGLSNIYEQKNEFEKSLKAYKNFKLLNDSIYNQDFNNKVSQLESNFEIQSKEKEIQLLTNEAEITNLQLTRRENSNYFLAALGILLSVLAFISFNRYQIKNKAHKQLEIKNDEINQQRSEIKENRDEIAAQRDSILEQKQALEEVNAETLKSIWYAQHIQKAILPDINKIRSVFHEFFMLYLPKSIVSGDFYWFTERNNKIYFALADCTGHGIPGAFMTVMANDLLTSIVNQQGVEDCAEILYKLDQTVLNSLQYKENSSNDGLDIALLCFDLKNRNLSFSGASMDLLIYQDKGWHTFKGERFSIGGLKEPNQKQAVSLNIDLKEDTHIYIYTDGFVDQFGGEFDKKFMRMRLRSLLDEIKLLSFEKQKEKLEHAILEWKGNSEQTDDISITGIRI</sequence>
<evidence type="ECO:0000313" key="12">
    <source>
        <dbReference type="Proteomes" id="UP001244443"/>
    </source>
</evidence>
<gene>
    <name evidence="11" type="ORF">QYS48_21430</name>
</gene>
<dbReference type="Pfam" id="PF07228">
    <property type="entry name" value="SpoIIE"/>
    <property type="match status" value="1"/>
</dbReference>
<organism evidence="11 12">
    <name type="scientific">Marivirga arenosa</name>
    <dbReference type="NCBI Taxonomy" id="3059076"/>
    <lineage>
        <taxon>Bacteria</taxon>
        <taxon>Pseudomonadati</taxon>
        <taxon>Bacteroidota</taxon>
        <taxon>Cytophagia</taxon>
        <taxon>Cytophagales</taxon>
        <taxon>Marivirgaceae</taxon>
        <taxon>Marivirga</taxon>
    </lineage>
</organism>
<protein>
    <submittedName>
        <fullName evidence="11">Tetratricopeptide repeat protein</fullName>
    </submittedName>
</protein>
<feature type="repeat" description="TPR" evidence="6">
    <location>
        <begin position="79"/>
        <end position="112"/>
    </location>
</feature>
<dbReference type="SMART" id="SM00028">
    <property type="entry name" value="TPR"/>
    <property type="match status" value="6"/>
</dbReference>
<keyword evidence="9" id="KW-0732">Signal</keyword>
<keyword evidence="8" id="KW-0812">Transmembrane</keyword>
<dbReference type="Gene3D" id="3.60.40.10">
    <property type="entry name" value="PPM-type phosphatase domain"/>
    <property type="match status" value="1"/>
</dbReference>
<dbReference type="PROSITE" id="PS50005">
    <property type="entry name" value="TPR"/>
    <property type="match status" value="3"/>
</dbReference>
<evidence type="ECO:0000256" key="9">
    <source>
        <dbReference type="SAM" id="SignalP"/>
    </source>
</evidence>
<evidence type="ECO:0000256" key="1">
    <source>
        <dbReference type="ARBA" id="ARBA00004496"/>
    </source>
</evidence>
<name>A0AA49GDP9_9BACT</name>
<evidence type="ECO:0000256" key="7">
    <source>
        <dbReference type="SAM" id="Coils"/>
    </source>
</evidence>
<dbReference type="Proteomes" id="UP001244443">
    <property type="component" value="Chromosome"/>
</dbReference>
<evidence type="ECO:0000256" key="3">
    <source>
        <dbReference type="ARBA" id="ARBA00022737"/>
    </source>
</evidence>
<dbReference type="GO" id="GO:0005737">
    <property type="term" value="C:cytoplasm"/>
    <property type="evidence" value="ECO:0007669"/>
    <property type="project" value="UniProtKB-SubCell"/>
</dbReference>
<dbReference type="InterPro" id="IPR051476">
    <property type="entry name" value="Bac_ResReg_Asp_Phosphatase"/>
</dbReference>
<feature type="chain" id="PRO_5041310611" evidence="9">
    <location>
        <begin position="19"/>
        <end position="678"/>
    </location>
</feature>
<evidence type="ECO:0000313" key="11">
    <source>
        <dbReference type="EMBL" id="WKK84664.2"/>
    </source>
</evidence>
<evidence type="ECO:0000256" key="2">
    <source>
        <dbReference type="ARBA" id="ARBA00022490"/>
    </source>
</evidence>
<accession>A0AA49GDP9</accession>
<reference evidence="11" key="1">
    <citation type="submission" date="2023-08" db="EMBL/GenBank/DDBJ databases">
        <title>Comparative genomics and taxonomic characterization of three novel marine species of genus Marivirga.</title>
        <authorList>
            <person name="Muhammad N."/>
            <person name="Kim S.-G."/>
        </authorList>
    </citation>
    <scope>NUCLEOTIDE SEQUENCE [LARGE SCALE GENOMIC DNA]</scope>
    <source>
        <strain evidence="11">ABR2-2</strain>
    </source>
</reference>
<proteinExistence type="inferred from homology"/>
<dbReference type="SUPFAM" id="SSF48452">
    <property type="entry name" value="TPR-like"/>
    <property type="match status" value="2"/>
</dbReference>
<feature type="repeat" description="TPR" evidence="6">
    <location>
        <begin position="159"/>
        <end position="192"/>
    </location>
</feature>
<keyword evidence="3" id="KW-0677">Repeat</keyword>
<comment type="subcellular location">
    <subcellularLocation>
        <location evidence="1">Cytoplasm</location>
    </subcellularLocation>
</comment>
<feature type="coiled-coil region" evidence="7">
    <location>
        <begin position="379"/>
        <end position="430"/>
    </location>
</feature>
<feature type="signal peptide" evidence="9">
    <location>
        <begin position="1"/>
        <end position="18"/>
    </location>
</feature>
<dbReference type="SMART" id="SM00331">
    <property type="entry name" value="PP2C_SIG"/>
    <property type="match status" value="1"/>
</dbReference>
<dbReference type="AlphaFoldDB" id="A0AA49GDP9"/>
<dbReference type="RefSeq" id="WP_308356506.1">
    <property type="nucleotide sequence ID" value="NZ_CP129970.2"/>
</dbReference>
<dbReference type="PANTHER" id="PTHR46630">
    <property type="entry name" value="TETRATRICOPEPTIDE REPEAT PROTEIN 29"/>
    <property type="match status" value="1"/>
</dbReference>
<feature type="domain" description="PPM-type phosphatase" evidence="10">
    <location>
        <begin position="454"/>
        <end position="678"/>
    </location>
</feature>
<dbReference type="InterPro" id="IPR036457">
    <property type="entry name" value="PPM-type-like_dom_sf"/>
</dbReference>
<dbReference type="Gene3D" id="1.25.40.10">
    <property type="entry name" value="Tetratricopeptide repeat domain"/>
    <property type="match status" value="2"/>
</dbReference>
<keyword evidence="7" id="KW-0175">Coiled coil</keyword>
<evidence type="ECO:0000259" key="10">
    <source>
        <dbReference type="SMART" id="SM00331"/>
    </source>
</evidence>
<evidence type="ECO:0000256" key="6">
    <source>
        <dbReference type="PROSITE-ProRule" id="PRU00339"/>
    </source>
</evidence>
<feature type="coiled-coil region" evidence="7">
    <location>
        <begin position="314"/>
        <end position="350"/>
    </location>
</feature>
<keyword evidence="8" id="KW-0472">Membrane</keyword>
<keyword evidence="2" id="KW-0963">Cytoplasm</keyword>
<keyword evidence="4 6" id="KW-0802">TPR repeat</keyword>
<evidence type="ECO:0000256" key="8">
    <source>
        <dbReference type="SAM" id="Phobius"/>
    </source>
</evidence>
<dbReference type="Pfam" id="PF13424">
    <property type="entry name" value="TPR_12"/>
    <property type="match status" value="1"/>
</dbReference>
<keyword evidence="8" id="KW-1133">Transmembrane helix</keyword>
<evidence type="ECO:0000256" key="5">
    <source>
        <dbReference type="ARBA" id="ARBA00038253"/>
    </source>
</evidence>
<dbReference type="InterPro" id="IPR011990">
    <property type="entry name" value="TPR-like_helical_dom_sf"/>
</dbReference>
<keyword evidence="12" id="KW-1185">Reference proteome</keyword>
<evidence type="ECO:0000256" key="4">
    <source>
        <dbReference type="ARBA" id="ARBA00022803"/>
    </source>
</evidence>
<dbReference type="InterPro" id="IPR001932">
    <property type="entry name" value="PPM-type_phosphatase-like_dom"/>
</dbReference>
<dbReference type="PANTHER" id="PTHR46630:SF1">
    <property type="entry name" value="TETRATRICOPEPTIDE REPEAT PROTEIN 29"/>
    <property type="match status" value="1"/>
</dbReference>
<dbReference type="EMBL" id="CP129970">
    <property type="protein sequence ID" value="WKK84664.2"/>
    <property type="molecule type" value="Genomic_DNA"/>
</dbReference>
<dbReference type="InterPro" id="IPR019734">
    <property type="entry name" value="TPR_rpt"/>
</dbReference>
<feature type="transmembrane region" description="Helical" evidence="8">
    <location>
        <begin position="359"/>
        <end position="379"/>
    </location>
</feature>